<keyword evidence="1" id="KW-0472">Membrane</keyword>
<evidence type="ECO:0000313" key="3">
    <source>
        <dbReference type="Proteomes" id="UP000039046"/>
    </source>
</evidence>
<evidence type="ECO:0000256" key="1">
    <source>
        <dbReference type="SAM" id="Phobius"/>
    </source>
</evidence>
<protein>
    <submittedName>
        <fullName evidence="2">Uncharacterized protein</fullName>
    </submittedName>
</protein>
<dbReference type="AlphaFoldDB" id="A0A0A1TQJ1"/>
<dbReference type="HOGENOM" id="CLU_020416_1_0_1"/>
<organism evidence="2 3">
    <name type="scientific">[Torrubiella] hemipterigena</name>
    <dbReference type="NCBI Taxonomy" id="1531966"/>
    <lineage>
        <taxon>Eukaryota</taxon>
        <taxon>Fungi</taxon>
        <taxon>Dikarya</taxon>
        <taxon>Ascomycota</taxon>
        <taxon>Pezizomycotina</taxon>
        <taxon>Sordariomycetes</taxon>
        <taxon>Hypocreomycetidae</taxon>
        <taxon>Hypocreales</taxon>
        <taxon>Clavicipitaceae</taxon>
        <taxon>Clavicipitaceae incertae sedis</taxon>
        <taxon>'Torrubiella' clade</taxon>
    </lineage>
</organism>
<dbReference type="Proteomes" id="UP000039046">
    <property type="component" value="Unassembled WGS sequence"/>
</dbReference>
<proteinExistence type="predicted"/>
<feature type="transmembrane region" description="Helical" evidence="1">
    <location>
        <begin position="12"/>
        <end position="31"/>
    </location>
</feature>
<name>A0A0A1TQJ1_9HYPO</name>
<accession>A0A0A1TQJ1</accession>
<evidence type="ECO:0000313" key="2">
    <source>
        <dbReference type="EMBL" id="CEJ94013.1"/>
    </source>
</evidence>
<dbReference type="OrthoDB" id="3437405at2759"/>
<sequence>MMDDASRPPDQVLALIALELVFGLVSSSYGYKMRQALVQRQNIPKGARWHILGRETPDFHKERRYWVADIVFPENLVIRFGDSFMYSGVLPSGRRTDLPLPDWDPLMIYFLNPTFSWAPEPFRDTNVSFLEIREGMRKKRQITASQELITMKRRIMAGIMPISERRWVELGLDGQDKFDEACSYICSVIDVFHYLNTPGVKRILRESFNFVWESMDTLDKALRAAGKAIYSSDISLAGLWHEYIKDYYEFIARRAHRWVIEHIERLRALVLPLLSDRILTYAPTARAVLDFVLADRIHDLGMSVAQADTDICIPMDGYHGETLPSQDHLEPDTENKYRMEPIRFSANAKVREADYFARVKYIFRIETKPDPKATGSKSAQEQALDQAKAQEIARNELRGPQRQDPEQELWVTAAKQRNNPQVKYKGYRISPEHDDEEWEKFKAKLEEDMSGWESGLVGVDEIREKCIIEWIDARDIVSEQEGASDGLLSILRHFGESQKTMVGFQTDAFVVANHVVINSYLDPSKHESRHIVLGESTSSAEGRRFASQMEPPVLPHPYQGWLRVPGNLFWDDFMPMQLMRAETMPQLWRLTLGDGIYRHALGPAFKPEEDNDASLYD</sequence>
<keyword evidence="1" id="KW-0812">Transmembrane</keyword>
<keyword evidence="1" id="KW-1133">Transmembrane helix</keyword>
<dbReference type="STRING" id="1531966.A0A0A1TQJ1"/>
<dbReference type="EMBL" id="CDHN01000006">
    <property type="protein sequence ID" value="CEJ94013.1"/>
    <property type="molecule type" value="Genomic_DNA"/>
</dbReference>
<keyword evidence="3" id="KW-1185">Reference proteome</keyword>
<reference evidence="2 3" key="1">
    <citation type="journal article" date="2015" name="Genome Announc.">
        <title>Draft Genome Sequence and Gene Annotation of the Entomopathogenic Fungus Verticillium hemipterigenum.</title>
        <authorList>
            <person name="Horn F."/>
            <person name="Habel A."/>
            <person name="Scharf D.H."/>
            <person name="Dworschak J."/>
            <person name="Brakhage A.A."/>
            <person name="Guthke R."/>
            <person name="Hertweck C."/>
            <person name="Linde J."/>
        </authorList>
    </citation>
    <scope>NUCLEOTIDE SEQUENCE [LARGE SCALE GENOMIC DNA]</scope>
</reference>
<gene>
    <name evidence="2" type="ORF">VHEMI09570</name>
</gene>